<evidence type="ECO:0000313" key="2">
    <source>
        <dbReference type="Proteomes" id="UP000799753"/>
    </source>
</evidence>
<accession>A0A6A6SBE4</accession>
<organism evidence="1 2">
    <name type="scientific">Massarina eburnea CBS 473.64</name>
    <dbReference type="NCBI Taxonomy" id="1395130"/>
    <lineage>
        <taxon>Eukaryota</taxon>
        <taxon>Fungi</taxon>
        <taxon>Dikarya</taxon>
        <taxon>Ascomycota</taxon>
        <taxon>Pezizomycotina</taxon>
        <taxon>Dothideomycetes</taxon>
        <taxon>Pleosporomycetidae</taxon>
        <taxon>Pleosporales</taxon>
        <taxon>Massarineae</taxon>
        <taxon>Massarinaceae</taxon>
        <taxon>Massarina</taxon>
    </lineage>
</organism>
<reference evidence="1" key="1">
    <citation type="journal article" date="2020" name="Stud. Mycol.">
        <title>101 Dothideomycetes genomes: a test case for predicting lifestyles and emergence of pathogens.</title>
        <authorList>
            <person name="Haridas S."/>
            <person name="Albert R."/>
            <person name="Binder M."/>
            <person name="Bloem J."/>
            <person name="Labutti K."/>
            <person name="Salamov A."/>
            <person name="Andreopoulos B."/>
            <person name="Baker S."/>
            <person name="Barry K."/>
            <person name="Bills G."/>
            <person name="Bluhm B."/>
            <person name="Cannon C."/>
            <person name="Castanera R."/>
            <person name="Culley D."/>
            <person name="Daum C."/>
            <person name="Ezra D."/>
            <person name="Gonzalez J."/>
            <person name="Henrissat B."/>
            <person name="Kuo A."/>
            <person name="Liang C."/>
            <person name="Lipzen A."/>
            <person name="Lutzoni F."/>
            <person name="Magnuson J."/>
            <person name="Mondo S."/>
            <person name="Nolan M."/>
            <person name="Ohm R."/>
            <person name="Pangilinan J."/>
            <person name="Park H.-J."/>
            <person name="Ramirez L."/>
            <person name="Alfaro M."/>
            <person name="Sun H."/>
            <person name="Tritt A."/>
            <person name="Yoshinaga Y."/>
            <person name="Zwiers L.-H."/>
            <person name="Turgeon B."/>
            <person name="Goodwin S."/>
            <person name="Spatafora J."/>
            <person name="Crous P."/>
            <person name="Grigoriev I."/>
        </authorList>
    </citation>
    <scope>NUCLEOTIDE SEQUENCE</scope>
    <source>
        <strain evidence="1">CBS 473.64</strain>
    </source>
</reference>
<name>A0A6A6SBE4_9PLEO</name>
<proteinExistence type="predicted"/>
<dbReference type="EMBL" id="MU006778">
    <property type="protein sequence ID" value="KAF2644527.1"/>
    <property type="molecule type" value="Genomic_DNA"/>
</dbReference>
<dbReference type="AlphaFoldDB" id="A0A6A6SBE4"/>
<dbReference type="OrthoDB" id="3687816at2759"/>
<evidence type="ECO:0000313" key="1">
    <source>
        <dbReference type="EMBL" id="KAF2644527.1"/>
    </source>
</evidence>
<dbReference type="Proteomes" id="UP000799753">
    <property type="component" value="Unassembled WGS sequence"/>
</dbReference>
<sequence>MSNPFDYQHSNHQGDFILFPDNLNESTQYNEPSTGYHDIENPATASAAFMENIAGSNGSQPIQSSGLPEYVQEAQDHSTLLSTVGMEPLHSGEEVFQGTNQSQWEREQLDQYIDPMLNYPHSFMNEHTLDQAQDMEQNVAQGNTNFPHEARGAVDQNQYSQRLQQQVPQPNLPHTLHQNAYFSAPTSVGQGPERAHALLQPAHIMSIFRTPIGPQSTHLMSTNWWPPSGKRGIPVDVSGEIPYDFIYHFVVKLREAMKDISQIWDKAEHFEVSTRFCPANMPMPDGRLYAEAGAWIQNPDDIETVCYLVVNTCLSLHSHGAKDPSIPGRYPLVDDDNANYTFAERLWLLEKLFRHYKVYAGAMMRHIEMEGSLIWAGKLLWDQTDFQRRWGEMEAGERESLMREWESLTQSWEALSLQNVDPRLKGVEGADSPLNLG</sequence>
<protein>
    <submittedName>
        <fullName evidence="1">Uncharacterized protein</fullName>
    </submittedName>
</protein>
<gene>
    <name evidence="1" type="ORF">P280DRAFT_535058</name>
</gene>
<keyword evidence="2" id="KW-1185">Reference proteome</keyword>